<reference evidence="1 2" key="1">
    <citation type="submission" date="2019-02" db="EMBL/GenBank/DDBJ databases">
        <title>Deep-cultivation of Planctomycetes and their phenomic and genomic characterization uncovers novel biology.</title>
        <authorList>
            <person name="Wiegand S."/>
            <person name="Jogler M."/>
            <person name="Boedeker C."/>
            <person name="Pinto D."/>
            <person name="Vollmers J."/>
            <person name="Rivas-Marin E."/>
            <person name="Kohn T."/>
            <person name="Peeters S.H."/>
            <person name="Heuer A."/>
            <person name="Rast P."/>
            <person name="Oberbeckmann S."/>
            <person name="Bunk B."/>
            <person name="Jeske O."/>
            <person name="Meyerdierks A."/>
            <person name="Storesund J.E."/>
            <person name="Kallscheuer N."/>
            <person name="Luecker S."/>
            <person name="Lage O.M."/>
            <person name="Pohl T."/>
            <person name="Merkel B.J."/>
            <person name="Hornburger P."/>
            <person name="Mueller R.-W."/>
            <person name="Bruemmer F."/>
            <person name="Labrenz M."/>
            <person name="Spormann A.M."/>
            <person name="Op Den Camp H."/>
            <person name="Overmann J."/>
            <person name="Amann R."/>
            <person name="Jetten M.S.M."/>
            <person name="Mascher T."/>
            <person name="Medema M.H."/>
            <person name="Devos D.P."/>
            <person name="Kaster A.-K."/>
            <person name="Ovreas L."/>
            <person name="Rohde M."/>
            <person name="Galperin M.Y."/>
            <person name="Jogler C."/>
        </authorList>
    </citation>
    <scope>NUCLEOTIDE SEQUENCE [LARGE SCALE GENOMIC DNA]</scope>
    <source>
        <strain evidence="1 2">Poly51</strain>
    </source>
</reference>
<sequence>MTCTGGRLARFLKWRVFRPSPVMSAVIPLS</sequence>
<keyword evidence="2" id="KW-1185">Reference proteome</keyword>
<dbReference type="Proteomes" id="UP000318288">
    <property type="component" value="Unassembled WGS sequence"/>
</dbReference>
<name>A0A5C6E469_9BACT</name>
<accession>A0A5C6E469</accession>
<comment type="caution">
    <text evidence="1">The sequence shown here is derived from an EMBL/GenBank/DDBJ whole genome shotgun (WGS) entry which is preliminary data.</text>
</comment>
<gene>
    <name evidence="1" type="ORF">Poly51_62650</name>
</gene>
<dbReference type="EMBL" id="SJPW01000017">
    <property type="protein sequence ID" value="TWU43610.1"/>
    <property type="molecule type" value="Genomic_DNA"/>
</dbReference>
<dbReference type="AlphaFoldDB" id="A0A5C6E469"/>
<evidence type="ECO:0000313" key="2">
    <source>
        <dbReference type="Proteomes" id="UP000318288"/>
    </source>
</evidence>
<protein>
    <submittedName>
        <fullName evidence="1">Uncharacterized protein</fullName>
    </submittedName>
</protein>
<proteinExistence type="predicted"/>
<evidence type="ECO:0000313" key="1">
    <source>
        <dbReference type="EMBL" id="TWU43610.1"/>
    </source>
</evidence>
<organism evidence="1 2">
    <name type="scientific">Rubripirellula tenax</name>
    <dbReference type="NCBI Taxonomy" id="2528015"/>
    <lineage>
        <taxon>Bacteria</taxon>
        <taxon>Pseudomonadati</taxon>
        <taxon>Planctomycetota</taxon>
        <taxon>Planctomycetia</taxon>
        <taxon>Pirellulales</taxon>
        <taxon>Pirellulaceae</taxon>
        <taxon>Rubripirellula</taxon>
    </lineage>
</organism>